<accession>A0A8S3WHQ3</accession>
<protein>
    <submittedName>
        <fullName evidence="2">(apollo) hypothetical protein</fullName>
    </submittedName>
</protein>
<sequence length="171" mass="19381">MTCKRFKKILKNLHLNDNSQTPSKSSPDYDKLYKVCPLLEMLMTACKNEARTSTSQSIDEAMIKFKGISSLKQCMPAKPIKRGFKVWVRADSSTGYVYEFQIYTGKNDDSTPEFGLGSNVVKSLSKSLIEEEVTVHLAFDNFFASYPLMQYLYEKGIYSTATVNLNRADLP</sequence>
<feature type="domain" description="PiggyBac transposable element-derived protein" evidence="1">
    <location>
        <begin position="1"/>
        <end position="171"/>
    </location>
</feature>
<dbReference type="EMBL" id="CAJQZP010000442">
    <property type="protein sequence ID" value="CAG4961895.1"/>
    <property type="molecule type" value="Genomic_DNA"/>
</dbReference>
<gene>
    <name evidence="2" type="ORF">PAPOLLO_LOCUS6658</name>
</gene>
<dbReference type="PANTHER" id="PTHR46599:SF2">
    <property type="entry name" value="PIGGYBAC TRANSPOSABLE ELEMENT-DERIVED PROTEIN 4-LIKE"/>
    <property type="match status" value="1"/>
</dbReference>
<evidence type="ECO:0000259" key="1">
    <source>
        <dbReference type="Pfam" id="PF13843"/>
    </source>
</evidence>
<dbReference type="OrthoDB" id="118105at2759"/>
<dbReference type="InterPro" id="IPR029526">
    <property type="entry name" value="PGBD"/>
</dbReference>
<dbReference type="PANTHER" id="PTHR46599">
    <property type="entry name" value="PIGGYBAC TRANSPOSABLE ELEMENT-DERIVED PROTEIN 4"/>
    <property type="match status" value="1"/>
</dbReference>
<dbReference type="AlphaFoldDB" id="A0A8S3WHQ3"/>
<name>A0A8S3WHQ3_PARAO</name>
<dbReference type="Pfam" id="PF13843">
    <property type="entry name" value="DDE_Tnp_1_7"/>
    <property type="match status" value="1"/>
</dbReference>
<comment type="caution">
    <text evidence="2">The sequence shown here is derived from an EMBL/GenBank/DDBJ whole genome shotgun (WGS) entry which is preliminary data.</text>
</comment>
<proteinExistence type="predicted"/>
<reference evidence="2" key="1">
    <citation type="submission" date="2021-04" db="EMBL/GenBank/DDBJ databases">
        <authorList>
            <person name="Tunstrom K."/>
        </authorList>
    </citation>
    <scope>NUCLEOTIDE SEQUENCE</scope>
</reference>
<evidence type="ECO:0000313" key="3">
    <source>
        <dbReference type="Proteomes" id="UP000691718"/>
    </source>
</evidence>
<organism evidence="2 3">
    <name type="scientific">Parnassius apollo</name>
    <name type="common">Apollo butterfly</name>
    <name type="synonym">Papilio apollo</name>
    <dbReference type="NCBI Taxonomy" id="110799"/>
    <lineage>
        <taxon>Eukaryota</taxon>
        <taxon>Metazoa</taxon>
        <taxon>Ecdysozoa</taxon>
        <taxon>Arthropoda</taxon>
        <taxon>Hexapoda</taxon>
        <taxon>Insecta</taxon>
        <taxon>Pterygota</taxon>
        <taxon>Neoptera</taxon>
        <taxon>Endopterygota</taxon>
        <taxon>Lepidoptera</taxon>
        <taxon>Glossata</taxon>
        <taxon>Ditrysia</taxon>
        <taxon>Papilionoidea</taxon>
        <taxon>Papilionidae</taxon>
        <taxon>Parnassiinae</taxon>
        <taxon>Parnassini</taxon>
        <taxon>Parnassius</taxon>
        <taxon>Parnassius</taxon>
    </lineage>
</organism>
<dbReference type="Proteomes" id="UP000691718">
    <property type="component" value="Unassembled WGS sequence"/>
</dbReference>
<evidence type="ECO:0000313" key="2">
    <source>
        <dbReference type="EMBL" id="CAG4961895.1"/>
    </source>
</evidence>
<keyword evidence="3" id="KW-1185">Reference proteome</keyword>